<dbReference type="AlphaFoldDB" id="A0A0D2FZ21"/>
<dbReference type="EMBL" id="KN846960">
    <property type="protein sequence ID" value="KIW65129.1"/>
    <property type="molecule type" value="Genomic_DNA"/>
</dbReference>
<name>A0A0D2FZ21_9EURO</name>
<dbReference type="Pfam" id="PF23232">
    <property type="entry name" value="AAA_lid_13"/>
    <property type="match status" value="1"/>
</dbReference>
<feature type="region of interest" description="Disordered" evidence="1">
    <location>
        <begin position="78"/>
        <end position="111"/>
    </location>
</feature>
<feature type="domain" description="AAA+ ATPase lid" evidence="2">
    <location>
        <begin position="25"/>
        <end position="77"/>
    </location>
</feature>
<reference evidence="3 4" key="1">
    <citation type="submission" date="2015-01" db="EMBL/GenBank/DDBJ databases">
        <title>The Genome Sequence of Capronia semiimmersa CBS27337.</title>
        <authorList>
            <consortium name="The Broad Institute Genomics Platform"/>
            <person name="Cuomo C."/>
            <person name="de Hoog S."/>
            <person name="Gorbushina A."/>
            <person name="Stielow B."/>
            <person name="Teixiera M."/>
            <person name="Abouelleil A."/>
            <person name="Chapman S.B."/>
            <person name="Priest M."/>
            <person name="Young S.K."/>
            <person name="Wortman J."/>
            <person name="Nusbaum C."/>
            <person name="Birren B."/>
        </authorList>
    </citation>
    <scope>NUCLEOTIDE SEQUENCE [LARGE SCALE GENOMIC DNA]</scope>
    <source>
        <strain evidence="3 4">CBS 27337</strain>
    </source>
</reference>
<dbReference type="PANTHER" id="PTHR46411">
    <property type="entry name" value="FAMILY ATPASE, PUTATIVE-RELATED"/>
    <property type="match status" value="1"/>
</dbReference>
<dbReference type="Proteomes" id="UP000054266">
    <property type="component" value="Unassembled WGS sequence"/>
</dbReference>
<dbReference type="InterPro" id="IPR056599">
    <property type="entry name" value="AAA_lid_fung"/>
</dbReference>
<evidence type="ECO:0000313" key="4">
    <source>
        <dbReference type="Proteomes" id="UP000054266"/>
    </source>
</evidence>
<evidence type="ECO:0000313" key="3">
    <source>
        <dbReference type="EMBL" id="KIW65129.1"/>
    </source>
</evidence>
<dbReference type="STRING" id="5601.A0A0D2FZ21"/>
<gene>
    <name evidence="3" type="ORF">PV04_07412</name>
</gene>
<proteinExistence type="predicted"/>
<protein>
    <recommendedName>
        <fullName evidence="2">AAA+ ATPase lid domain-containing protein</fullName>
    </recommendedName>
</protein>
<accession>A0A0D2FZ21</accession>
<dbReference type="PANTHER" id="PTHR46411:SF2">
    <property type="entry name" value="AAA+ ATPASE DOMAIN-CONTAINING PROTEIN"/>
    <property type="match status" value="1"/>
</dbReference>
<feature type="compositionally biased region" description="Basic and acidic residues" evidence="1">
    <location>
        <begin position="91"/>
        <end position="111"/>
    </location>
</feature>
<sequence>MADDTKDLILALLENQLEAKKSTDLNKPQRRRVWRNFINRLKALGEDIDSEDLEDNLPMLGKEELNGRQIRNAITTARQGSWPSTKGGRCYTKDLKGGQTDEERKKLEELR</sequence>
<dbReference type="HOGENOM" id="CLU_2158071_0_0_1"/>
<evidence type="ECO:0000259" key="2">
    <source>
        <dbReference type="Pfam" id="PF23232"/>
    </source>
</evidence>
<evidence type="ECO:0000256" key="1">
    <source>
        <dbReference type="SAM" id="MobiDB-lite"/>
    </source>
</evidence>
<organism evidence="3 4">
    <name type="scientific">Phialophora macrospora</name>
    <dbReference type="NCBI Taxonomy" id="1851006"/>
    <lineage>
        <taxon>Eukaryota</taxon>
        <taxon>Fungi</taxon>
        <taxon>Dikarya</taxon>
        <taxon>Ascomycota</taxon>
        <taxon>Pezizomycotina</taxon>
        <taxon>Eurotiomycetes</taxon>
        <taxon>Chaetothyriomycetidae</taxon>
        <taxon>Chaetothyriales</taxon>
        <taxon>Herpotrichiellaceae</taxon>
        <taxon>Phialophora</taxon>
    </lineage>
</organism>
<keyword evidence="4" id="KW-1185">Reference proteome</keyword>